<dbReference type="OrthoDB" id="882469at2"/>
<comment type="caution">
    <text evidence="1">The sequence shown here is derived from an EMBL/GenBank/DDBJ whole genome shotgun (WGS) entry which is preliminary data.</text>
</comment>
<reference evidence="1 2" key="1">
    <citation type="submission" date="2018-12" db="EMBL/GenBank/DDBJ databases">
        <authorList>
            <person name="Feng G."/>
            <person name="Zhu H."/>
        </authorList>
    </citation>
    <scope>NUCLEOTIDE SEQUENCE [LARGE SCALE GENOMIC DNA]</scope>
    <source>
        <strain evidence="1 2">LMG 26000</strain>
    </source>
</reference>
<dbReference type="Proteomes" id="UP000270291">
    <property type="component" value="Unassembled WGS sequence"/>
</dbReference>
<evidence type="ECO:0008006" key="3">
    <source>
        <dbReference type="Google" id="ProtNLM"/>
    </source>
</evidence>
<dbReference type="AlphaFoldDB" id="A0A3R9MI34"/>
<protein>
    <recommendedName>
        <fullName evidence="3">Roadblock/LC7 domain-containing protein</fullName>
    </recommendedName>
</protein>
<organism evidence="1 2">
    <name type="scientific">Hymenobacter perfusus</name>
    <dbReference type="NCBI Taxonomy" id="1236770"/>
    <lineage>
        <taxon>Bacteria</taxon>
        <taxon>Pseudomonadati</taxon>
        <taxon>Bacteroidota</taxon>
        <taxon>Cytophagia</taxon>
        <taxon>Cytophagales</taxon>
        <taxon>Hymenobacteraceae</taxon>
        <taxon>Hymenobacter</taxon>
    </lineage>
</organism>
<evidence type="ECO:0000313" key="1">
    <source>
        <dbReference type="EMBL" id="RSK46332.1"/>
    </source>
</evidence>
<dbReference type="RefSeq" id="WP_125435837.1">
    <property type="nucleotide sequence ID" value="NZ_RWIU01000001.1"/>
</dbReference>
<keyword evidence="2" id="KW-1185">Reference proteome</keyword>
<sequence length="152" mass="16528">MKPKSYRKKATRQPAVHKRQLELMRRASEVVEQLRLELPQLLAVAVVDVASGTSLAAHTSSPALDLLTAAKFQAGLVQRKHEALAALDLPGEQLEDIMITLSSQLHLLRLSSTGARLISLVVDARTTNLALARDILRTRAEQLDAAPALRAA</sequence>
<proteinExistence type="predicted"/>
<name>A0A3R9MI34_9BACT</name>
<evidence type="ECO:0000313" key="2">
    <source>
        <dbReference type="Proteomes" id="UP000270291"/>
    </source>
</evidence>
<dbReference type="EMBL" id="RWIU01000001">
    <property type="protein sequence ID" value="RSK46332.1"/>
    <property type="molecule type" value="Genomic_DNA"/>
</dbReference>
<accession>A0A3R9MI34</accession>
<gene>
    <name evidence="1" type="ORF">EI293_03955</name>
</gene>